<evidence type="ECO:0000259" key="5">
    <source>
        <dbReference type="Pfam" id="PF25963"/>
    </source>
</evidence>
<dbReference type="EMBL" id="BMIY01000004">
    <property type="protein sequence ID" value="GGG55203.1"/>
    <property type="molecule type" value="Genomic_DNA"/>
</dbReference>
<dbReference type="InterPro" id="IPR050739">
    <property type="entry name" value="MFP"/>
</dbReference>
<dbReference type="Gene3D" id="2.40.50.100">
    <property type="match status" value="1"/>
</dbReference>
<comment type="caution">
    <text evidence="6">The sequence shown here is derived from an EMBL/GenBank/DDBJ whole genome shotgun (WGS) entry which is preliminary data.</text>
</comment>
<dbReference type="InterPro" id="IPR058625">
    <property type="entry name" value="MdtA-like_BSH"/>
</dbReference>
<comment type="similarity">
    <text evidence="2">Belongs to the membrane fusion protein (MFP) (TC 8.A.1) family.</text>
</comment>
<dbReference type="InterPro" id="IPR058634">
    <property type="entry name" value="AaeA-lik-b-barrel"/>
</dbReference>
<dbReference type="Gene3D" id="2.40.30.170">
    <property type="match status" value="1"/>
</dbReference>
<dbReference type="Pfam" id="PF25963">
    <property type="entry name" value="Beta-barrel_AAEA"/>
    <property type="match status" value="1"/>
</dbReference>
<evidence type="ECO:0000256" key="3">
    <source>
        <dbReference type="SAM" id="Coils"/>
    </source>
</evidence>
<feature type="domain" description="p-hydroxybenzoic acid efflux pump subunit AaeA-like beta-barrel" evidence="5">
    <location>
        <begin position="239"/>
        <end position="329"/>
    </location>
</feature>
<evidence type="ECO:0000313" key="6">
    <source>
        <dbReference type="EMBL" id="GGG55203.1"/>
    </source>
</evidence>
<keyword evidence="7" id="KW-1185">Reference proteome</keyword>
<dbReference type="RefSeq" id="WP_068812148.1">
    <property type="nucleotide sequence ID" value="NZ_BMIY01000004.1"/>
</dbReference>
<accession>A0A917GRT3</accession>
<dbReference type="OrthoDB" id="9811754at2"/>
<protein>
    <submittedName>
        <fullName evidence="6">Membrane protein</fullName>
    </submittedName>
</protein>
<name>A0A917GRT3_9GAMM</name>
<gene>
    <name evidence="6" type="ORF">GCM10011403_10340</name>
</gene>
<reference evidence="6" key="2">
    <citation type="submission" date="2020-09" db="EMBL/GenBank/DDBJ databases">
        <authorList>
            <person name="Sun Q."/>
            <person name="Zhou Y."/>
        </authorList>
    </citation>
    <scope>NUCLEOTIDE SEQUENCE</scope>
    <source>
        <strain evidence="6">CGMCC 1.15425</strain>
    </source>
</reference>
<dbReference type="GO" id="GO:0055085">
    <property type="term" value="P:transmembrane transport"/>
    <property type="evidence" value="ECO:0007669"/>
    <property type="project" value="InterPro"/>
</dbReference>
<evidence type="ECO:0000259" key="4">
    <source>
        <dbReference type="Pfam" id="PF25917"/>
    </source>
</evidence>
<dbReference type="SUPFAM" id="SSF111369">
    <property type="entry name" value="HlyD-like secretion proteins"/>
    <property type="match status" value="1"/>
</dbReference>
<feature type="domain" description="Multidrug resistance protein MdtA-like barrel-sandwich hybrid" evidence="4">
    <location>
        <begin position="45"/>
        <end position="234"/>
    </location>
</feature>
<dbReference type="AlphaFoldDB" id="A0A917GRT3"/>
<dbReference type="Pfam" id="PF25917">
    <property type="entry name" value="BSH_RND"/>
    <property type="match status" value="1"/>
</dbReference>
<sequence>MTKTVFKRLFLLLLGPLAIAAVSAWLYLHGGRIVSTDNAYIKADIIDVSSEISGRVMSVNVDDNQPVAKGELLFTIDDRPYQIALHKAEAQLAEVRSNIASLKQEYHNSEIAIQNADTRLAYLDKELERVRSLLNRGSISVSAFDEAEYQWTDAQNNHQDKLQALQVVKARLIDPDLPVDEHPLVKQALAQLDSARLDLANVEVYAPTNGIAVNVSANEGENIVAGSPLMSVVDTQHLWIEANFKETDLTNMHPGQHVSVGVDTYPDRHWQGRVSSITPATGSEFSLLPAQNSSGNWVKVVQRVAVRIEFEGSEPPAALVAGMSALVEVDTEQQRTLPFISSL</sequence>
<evidence type="ECO:0000313" key="7">
    <source>
        <dbReference type="Proteomes" id="UP000627715"/>
    </source>
</evidence>
<dbReference type="GO" id="GO:0030313">
    <property type="term" value="C:cell envelope"/>
    <property type="evidence" value="ECO:0007669"/>
    <property type="project" value="UniProtKB-SubCell"/>
</dbReference>
<keyword evidence="3" id="KW-0175">Coiled coil</keyword>
<comment type="subcellular location">
    <subcellularLocation>
        <location evidence="1">Cell envelope</location>
    </subcellularLocation>
</comment>
<organism evidence="6 7">
    <name type="scientific">Pseudohongiella nitratireducens</name>
    <dbReference type="NCBI Taxonomy" id="1768907"/>
    <lineage>
        <taxon>Bacteria</taxon>
        <taxon>Pseudomonadati</taxon>
        <taxon>Pseudomonadota</taxon>
        <taxon>Gammaproteobacteria</taxon>
        <taxon>Pseudomonadales</taxon>
        <taxon>Pseudohongiellaceae</taxon>
        <taxon>Pseudohongiella</taxon>
    </lineage>
</organism>
<feature type="coiled-coil region" evidence="3">
    <location>
        <begin position="85"/>
        <end position="119"/>
    </location>
</feature>
<proteinExistence type="inferred from homology"/>
<evidence type="ECO:0000256" key="1">
    <source>
        <dbReference type="ARBA" id="ARBA00004196"/>
    </source>
</evidence>
<evidence type="ECO:0000256" key="2">
    <source>
        <dbReference type="ARBA" id="ARBA00009477"/>
    </source>
</evidence>
<dbReference type="PANTHER" id="PTHR30386">
    <property type="entry name" value="MEMBRANE FUSION SUBUNIT OF EMRAB-TOLC MULTIDRUG EFFLUX PUMP"/>
    <property type="match status" value="1"/>
</dbReference>
<dbReference type="Proteomes" id="UP000627715">
    <property type="component" value="Unassembled WGS sequence"/>
</dbReference>
<reference evidence="6" key="1">
    <citation type="journal article" date="2014" name="Int. J. Syst. Evol. Microbiol.">
        <title>Complete genome sequence of Corynebacterium casei LMG S-19264T (=DSM 44701T), isolated from a smear-ripened cheese.</title>
        <authorList>
            <consortium name="US DOE Joint Genome Institute (JGI-PGF)"/>
            <person name="Walter F."/>
            <person name="Albersmeier A."/>
            <person name="Kalinowski J."/>
            <person name="Ruckert C."/>
        </authorList>
    </citation>
    <scope>NUCLEOTIDE SEQUENCE</scope>
    <source>
        <strain evidence="6">CGMCC 1.15425</strain>
    </source>
</reference>
<dbReference type="PANTHER" id="PTHR30386:SF19">
    <property type="entry name" value="MULTIDRUG EXPORT PROTEIN EMRA-RELATED"/>
    <property type="match status" value="1"/>
</dbReference>